<evidence type="ECO:0000256" key="1">
    <source>
        <dbReference type="ARBA" id="ARBA00010688"/>
    </source>
</evidence>
<reference evidence="6 7" key="1">
    <citation type="submission" date="2018-08" db="EMBL/GenBank/DDBJ databases">
        <title>A genome reference for cultivated species of the human gut microbiota.</title>
        <authorList>
            <person name="Zou Y."/>
            <person name="Xue W."/>
            <person name="Luo G."/>
        </authorList>
    </citation>
    <scope>NUCLEOTIDE SEQUENCE [LARGE SCALE GENOMIC DNA]</scope>
    <source>
        <strain evidence="6 7">AF27-12</strain>
    </source>
</reference>
<accession>A0A412CGB5</accession>
<protein>
    <submittedName>
        <fullName evidence="6">Ribokinase</fullName>
    </submittedName>
</protein>
<dbReference type="Gene3D" id="3.40.1190.20">
    <property type="match status" value="1"/>
</dbReference>
<comment type="similarity">
    <text evidence="1 4">Belongs to the carbohydrate kinase PfkB family.</text>
</comment>
<evidence type="ECO:0000256" key="4">
    <source>
        <dbReference type="RuleBase" id="RU003704"/>
    </source>
</evidence>
<evidence type="ECO:0000313" key="6">
    <source>
        <dbReference type="EMBL" id="RGQ85139.1"/>
    </source>
</evidence>
<keyword evidence="2 4" id="KW-0808">Transferase</keyword>
<dbReference type="GO" id="GO:0006796">
    <property type="term" value="P:phosphate-containing compound metabolic process"/>
    <property type="evidence" value="ECO:0007669"/>
    <property type="project" value="UniProtKB-ARBA"/>
</dbReference>
<evidence type="ECO:0000256" key="3">
    <source>
        <dbReference type="ARBA" id="ARBA00022777"/>
    </source>
</evidence>
<feature type="domain" description="Carbohydrate kinase PfkB" evidence="5">
    <location>
        <begin position="15"/>
        <end position="301"/>
    </location>
</feature>
<dbReference type="Pfam" id="PF00294">
    <property type="entry name" value="PfkB"/>
    <property type="match status" value="1"/>
</dbReference>
<sequence>MYKLKEILNKLTSEKKVLIIGAAIVDIIINIEKLPHSGEDITAKSTKHTIGGCAFNVADVLNKLHLPFDLMIPIGNGDYSKIIYKSFKEKNYPIFKIEENIDNGYCISLVENDGERTFITMPGLELSMKEKWFEHIKINNYDYIYVSGYELEGKNGDILIKILQQKKASAKIIFDPGPRLNFINKNVINSIFHMNCIFTINNKEILSLVNENNIKNAGKKLFNITKEPVIITNGNKGAILITNDVTIIDGFKVQVKDTIGAGDSHTGGILAGLSCNLNLKDSIYLANKIASIVVSKEGAATAPSLEELF</sequence>
<comment type="caution">
    <text evidence="6">The sequence shown here is derived from an EMBL/GenBank/DDBJ whole genome shotgun (WGS) entry which is preliminary data.</text>
</comment>
<evidence type="ECO:0000256" key="2">
    <source>
        <dbReference type="ARBA" id="ARBA00022679"/>
    </source>
</evidence>
<proteinExistence type="inferred from homology"/>
<dbReference type="InterPro" id="IPR002139">
    <property type="entry name" value="Ribo/fructo_kinase"/>
</dbReference>
<dbReference type="Proteomes" id="UP000286147">
    <property type="component" value="Unassembled WGS sequence"/>
</dbReference>
<dbReference type="PROSITE" id="PS00584">
    <property type="entry name" value="PFKB_KINASES_2"/>
    <property type="match status" value="1"/>
</dbReference>
<keyword evidence="3 4" id="KW-0418">Kinase</keyword>
<dbReference type="RefSeq" id="WP_118035678.1">
    <property type="nucleotide sequence ID" value="NZ_QRTP01000005.1"/>
</dbReference>
<gene>
    <name evidence="6" type="ORF">DWY77_03350</name>
</gene>
<evidence type="ECO:0000313" key="7">
    <source>
        <dbReference type="Proteomes" id="UP000286147"/>
    </source>
</evidence>
<dbReference type="EMBL" id="QRTP01000005">
    <property type="protein sequence ID" value="RGQ85139.1"/>
    <property type="molecule type" value="Genomic_DNA"/>
</dbReference>
<evidence type="ECO:0000259" key="5">
    <source>
        <dbReference type="Pfam" id="PF00294"/>
    </source>
</evidence>
<dbReference type="InterPro" id="IPR029056">
    <property type="entry name" value="Ribokinase-like"/>
</dbReference>
<dbReference type="InterPro" id="IPR011611">
    <property type="entry name" value="PfkB_dom"/>
</dbReference>
<name>A0A412CGB5_9FIRM</name>
<dbReference type="AlphaFoldDB" id="A0A412CGB5"/>
<dbReference type="PANTHER" id="PTHR10584:SF166">
    <property type="entry name" value="RIBOKINASE"/>
    <property type="match status" value="1"/>
</dbReference>
<dbReference type="InterPro" id="IPR002173">
    <property type="entry name" value="Carboh/pur_kinase_PfkB_CS"/>
</dbReference>
<dbReference type="SUPFAM" id="SSF53613">
    <property type="entry name" value="Ribokinase-like"/>
    <property type="match status" value="1"/>
</dbReference>
<dbReference type="GO" id="GO:0016301">
    <property type="term" value="F:kinase activity"/>
    <property type="evidence" value="ECO:0007669"/>
    <property type="project" value="UniProtKB-KW"/>
</dbReference>
<dbReference type="PANTHER" id="PTHR10584">
    <property type="entry name" value="SUGAR KINASE"/>
    <property type="match status" value="1"/>
</dbReference>
<dbReference type="GO" id="GO:0005829">
    <property type="term" value="C:cytosol"/>
    <property type="evidence" value="ECO:0007669"/>
    <property type="project" value="TreeGrafter"/>
</dbReference>
<dbReference type="PRINTS" id="PR00990">
    <property type="entry name" value="RIBOKINASE"/>
</dbReference>
<organism evidence="6 7">
    <name type="scientific">Megamonas rupellensis</name>
    <dbReference type="NCBI Taxonomy" id="491921"/>
    <lineage>
        <taxon>Bacteria</taxon>
        <taxon>Bacillati</taxon>
        <taxon>Bacillota</taxon>
        <taxon>Negativicutes</taxon>
        <taxon>Selenomonadales</taxon>
        <taxon>Selenomonadaceae</taxon>
        <taxon>Megamonas</taxon>
    </lineage>
</organism>